<accession>A0A2T6ZBY4</accession>
<proteinExistence type="predicted"/>
<name>A0A2T6ZBY4_TUBBO</name>
<evidence type="ECO:0000313" key="3">
    <source>
        <dbReference type="Proteomes" id="UP000244722"/>
    </source>
</evidence>
<organism evidence="2 3">
    <name type="scientific">Tuber borchii</name>
    <name type="common">White truffle</name>
    <dbReference type="NCBI Taxonomy" id="42251"/>
    <lineage>
        <taxon>Eukaryota</taxon>
        <taxon>Fungi</taxon>
        <taxon>Dikarya</taxon>
        <taxon>Ascomycota</taxon>
        <taxon>Pezizomycotina</taxon>
        <taxon>Pezizomycetes</taxon>
        <taxon>Pezizales</taxon>
        <taxon>Tuberaceae</taxon>
        <taxon>Tuber</taxon>
    </lineage>
</organism>
<dbReference type="EMBL" id="NESQ01000430">
    <property type="protein sequence ID" value="PUU72993.1"/>
    <property type="molecule type" value="Genomic_DNA"/>
</dbReference>
<dbReference type="Proteomes" id="UP000244722">
    <property type="component" value="Unassembled WGS sequence"/>
</dbReference>
<evidence type="ECO:0000256" key="1">
    <source>
        <dbReference type="SAM" id="MobiDB-lite"/>
    </source>
</evidence>
<dbReference type="AlphaFoldDB" id="A0A2T6ZBY4"/>
<reference evidence="2 3" key="1">
    <citation type="submission" date="2017-04" db="EMBL/GenBank/DDBJ databases">
        <title>Draft genome sequence of Tuber borchii Vittad., a whitish edible truffle.</title>
        <authorList>
            <consortium name="DOE Joint Genome Institute"/>
            <person name="Murat C."/>
            <person name="Kuo A."/>
            <person name="Barry K.W."/>
            <person name="Clum A."/>
            <person name="Dockter R.B."/>
            <person name="Fauchery L."/>
            <person name="Iotti M."/>
            <person name="Kohler A."/>
            <person name="Labutti K."/>
            <person name="Lindquist E.A."/>
            <person name="Lipzen A."/>
            <person name="Ohm R.A."/>
            <person name="Wang M."/>
            <person name="Grigoriev I.V."/>
            <person name="Zambonelli A."/>
            <person name="Martin F.M."/>
        </authorList>
    </citation>
    <scope>NUCLEOTIDE SEQUENCE [LARGE SCALE GENOMIC DNA]</scope>
    <source>
        <strain evidence="2 3">Tbo3840</strain>
    </source>
</reference>
<keyword evidence="3" id="KW-1185">Reference proteome</keyword>
<sequence length="120" mass="13247">MNSPNRHQENVKTGPGPPGGITVPLVLPGLRWSPWSAFAHLGYVKWTRVDQRGPGRTTGTKTPPGGPGVFRGIQDRRGPRKNIFLMEGMYLSLDFDRIQKRLTEEEVSLHSAKGNSVKGD</sequence>
<feature type="compositionally biased region" description="Basic and acidic residues" evidence="1">
    <location>
        <begin position="1"/>
        <end position="10"/>
    </location>
</feature>
<gene>
    <name evidence="2" type="ORF">B9Z19DRAFT_1136148</name>
</gene>
<comment type="caution">
    <text evidence="2">The sequence shown here is derived from an EMBL/GenBank/DDBJ whole genome shotgun (WGS) entry which is preliminary data.</text>
</comment>
<feature type="region of interest" description="Disordered" evidence="1">
    <location>
        <begin position="1"/>
        <end position="20"/>
    </location>
</feature>
<feature type="compositionally biased region" description="Low complexity" evidence="1">
    <location>
        <begin position="54"/>
        <end position="63"/>
    </location>
</feature>
<evidence type="ECO:0000313" key="2">
    <source>
        <dbReference type="EMBL" id="PUU72993.1"/>
    </source>
</evidence>
<feature type="region of interest" description="Disordered" evidence="1">
    <location>
        <begin position="50"/>
        <end position="76"/>
    </location>
</feature>
<protein>
    <submittedName>
        <fullName evidence="2">Uncharacterized protein</fullName>
    </submittedName>
</protein>